<name>A0A1E1KQG6_9HELO</name>
<evidence type="ECO:0000256" key="2">
    <source>
        <dbReference type="SAM" id="MobiDB-lite"/>
    </source>
</evidence>
<feature type="region of interest" description="Disordered" evidence="2">
    <location>
        <begin position="127"/>
        <end position="157"/>
    </location>
</feature>
<proteinExistence type="predicted"/>
<feature type="coiled-coil region" evidence="1">
    <location>
        <begin position="2581"/>
        <end position="2615"/>
    </location>
</feature>
<feature type="compositionally biased region" description="Basic and acidic residues" evidence="2">
    <location>
        <begin position="2472"/>
        <end position="2483"/>
    </location>
</feature>
<feature type="compositionally biased region" description="Polar residues" evidence="2">
    <location>
        <begin position="824"/>
        <end position="844"/>
    </location>
</feature>
<keyword evidence="1" id="KW-0175">Coiled coil</keyword>
<dbReference type="Proteomes" id="UP000178912">
    <property type="component" value="Unassembled WGS sequence"/>
</dbReference>
<accession>A0A1E1KQG6</accession>
<feature type="compositionally biased region" description="Polar residues" evidence="2">
    <location>
        <begin position="2484"/>
        <end position="2501"/>
    </location>
</feature>
<evidence type="ECO:0000256" key="1">
    <source>
        <dbReference type="SAM" id="Coils"/>
    </source>
</evidence>
<feature type="region of interest" description="Disordered" evidence="2">
    <location>
        <begin position="13"/>
        <end position="37"/>
    </location>
</feature>
<gene>
    <name evidence="3" type="ORF">RAG0_08356</name>
</gene>
<evidence type="ECO:0000313" key="4">
    <source>
        <dbReference type="Proteomes" id="UP000178912"/>
    </source>
</evidence>
<feature type="compositionally biased region" description="Basic and acidic residues" evidence="2">
    <location>
        <begin position="140"/>
        <end position="157"/>
    </location>
</feature>
<feature type="region of interest" description="Disordered" evidence="2">
    <location>
        <begin position="2630"/>
        <end position="2654"/>
    </location>
</feature>
<dbReference type="OrthoDB" id="5422628at2759"/>
<keyword evidence="4" id="KW-1185">Reference proteome</keyword>
<feature type="region of interest" description="Disordered" evidence="2">
    <location>
        <begin position="2463"/>
        <end position="2553"/>
    </location>
</feature>
<protein>
    <submittedName>
        <fullName evidence="3">Uncharacterized protein</fullName>
    </submittedName>
</protein>
<reference evidence="4" key="1">
    <citation type="submission" date="2016-03" db="EMBL/GenBank/DDBJ databases">
        <authorList>
            <person name="Guldener U."/>
        </authorList>
    </citation>
    <scope>NUCLEOTIDE SEQUENCE [LARGE SCALE GENOMIC DNA]</scope>
    <source>
        <strain evidence="4">04CH-RAC-A.6.1</strain>
    </source>
</reference>
<evidence type="ECO:0000313" key="3">
    <source>
        <dbReference type="EMBL" id="CZT00266.1"/>
    </source>
</evidence>
<feature type="region of interest" description="Disordered" evidence="2">
    <location>
        <begin position="2261"/>
        <end position="2284"/>
    </location>
</feature>
<feature type="region of interest" description="Disordered" evidence="2">
    <location>
        <begin position="822"/>
        <end position="844"/>
    </location>
</feature>
<feature type="compositionally biased region" description="Low complexity" evidence="2">
    <location>
        <begin position="2536"/>
        <end position="2545"/>
    </location>
</feature>
<sequence length="2654" mass="301360">MSLDNFYEYQLIQSSSGEPTPIPKPHEWKGHPQPPPDERLQAARFFLADEDPDRCVDFASRIAEIEEYVEFLETEIRTGSLTCDQDLLRDIKAKLAVHRDWEQRRKDGIPDLGCDQKPWQLPYSIRSSATQMPARSNPIRTRDGRPSQMRDDHPPFSVRREADHSAFIAALKKDSTGDPDEVDIETNLIWSESRAYGWALREPVLIPSWMHPTEGIPRKGVSVADTTPWYRKGNVVDLTYGEKTRPARGWIPGYLVAREQRINSLLSDVELSDKDMEELEDLLNFVAPLELQRLRAQNLAYEKDDALGLITEEEDEERRWASVEYAIRQEKWMSNFTSVYFILKSSRPEALKSEQPGIFYVDHGVMDPERQATLDRANSLLSQMYAVNVDLERLSQQDLAEIEVYLQFSQPITVTNHGRRRAAILRQAKANGREDVNDVGKKRYDAIYREESLERKQWLQSIASNSPQFRYLRPGEMAVVPGTQEKTEVLYIPWNITSVPTMATPILLESALPPSVLKFQALLQLTLVSVEENNENDDISRGMREFLQIVYPDLRTLGAHWQKYRTLLDNSPIRPEELRLKLILDPIFERKFRNWRHGLLDRERTITMKMPRPGQDDERPGILYSPNLTNDHNAEDQRAIQILLDLGDNRGPNKTRDLQNALIKYQYPALRRLHDAYLSTIAGSKYDGLRKRRWTESMNRWIRTLEGSWVEIRVPSSSKLPANDPCTVYYREPVQPSSYPFMMTADQATGLQNHLGRNQPIEDFKPIGNMPLNIQKAYERYRDTKREEDAILYAVHLDAWYLSSQYALSSRTETIDPSIEEIDSSASGESDFELSSTNSTTASQENDSYLGVDLSLMLPQIRNLENEINRIARIRRTEKSDHALILRFSNLLQQFIPSRIQDEYIWIAQQREQLGDRPTPGDKKDLDIQSEQLMAAHNSWIREITEYGVSIRVSPGSSFAERKMCLDFNPRITGSGVDFHITGPAGATLLTATQSRAARLVQHTIPAEVPNAHGFTKADKLVIREFERSINSLLVEREEGTLSWDDSESLLSKLRVILPTTLQEREREHAAIDKKAREIPLSQEQDAEFWESWETWNATSRNWISTIPDGRVIIATGDAGQDPAKTIHLNTPNMKDLHRMPTPRPKTLPHPVKIIVRNVNDYLFGDFAAISTTERHKRDTILWQLFRPIYAHLRPHLNAHIREVYITGDLKIAMMEVNALNDSISLRCCALYRDMLRSLTEVTIEEPVPGEYILAHESMIGLDDADIMSDMTENEKIAGMLFKTYCEAMFTRQRREFLMITTKIRNRIPLTRDEDSKLLHNLANVAKANLKEIHLASDLATKLAIEATEAGGLTKKKQTALLRADGLCTWYRWVLRRLPQGIRVSMSPEALRTMVDTLLKLRIQSPQEVDPVLVEPPSVSEIQELQAVLNNLLMQEKMELSTPEMGKALDFLLGELLSPSLKTLKSRIDLQEAGFLDLSSNSLANSIGFLEAQKGVLTRFQSFKKELQSRFGIVLDSWWFSEPVIFAACAGWKLWKSTNQNEDGTPKLTVSTTKLENDYQQEQFGIYALLTDWVLNGCSEDVPSETSLRLILKVIPDLGFDALQTQIRDTTAVIQASRDTKDPTNAVCLLGIKEEFIKSYMEWYSSQPRSVLENLRKQYIGTGNSVIDFSGKAERRGIQRAAIEISLNLLASNQEQHRPADRFRVVDLTRAHVPPEKEIPISLPLEPSRREVERDAFEFTKKMIAYKDWKDFDYEVSRNKLLADPPDTSYGILLRGADETRSYAILDPPTNFNGPFALAQYADAIEIAGRRQAELSRIVLRLQSAYTSYPRPLLERLLSLISQGMDATRHTDHNLYDEVALTREGLAILEHISGDSWDEIAVDDLVSSVFPDAELALLDSFEADIRSIEGIPLWSPQVDSDEGIADTRYSSLTQIRYSPDVPSQHGVTLDSLTLAFQKLKGKTTYVQDDMRQLLFQLKSEGRIHCDDVDGEVFVSWVPYSGHPENKYVTSREEALVLPYVRCTPENHLVVRYDAQGAYGPPIVQPNKYEHFQRLAFRLGRDTLRTLQTLENPQLRTDQTFSDQLNAGNLAADIMKEVTSEERGESTHIPAVNLGDINVINIAREVCSAAPHLAMELGIEVPYRNAYSVEPVEEAKLNTTQAADLIQLKILEELSNNFESKMPVNETVWDFAEERLATTTEIVSGRRKIFKKQQTKFFSVRRYPICCQTQATKEAIRQSGPVMQVEPAPEPVLTNQQQVEKDLKDDEEAAAESARGPLKTARHIRGQRPYYPFGETPYQEAYQSHVMESELRGVEGFGPPQPTGVLASFNRGLKRFFRTEDAEVEDVLVEPELPEDPSIPNDPYPLPRPPVGWKPANISAEEKRLRLIEGAKQTPGFPDPAIPEYYHTQEEIEVARARAETSRRMTEIAANDAEVALSFKKNKSEVPLNDWRQRQIERGINPYTGLKFPVAKPKAEKRQDKPQDKSSNIASTGQGQPSNIRRTNVPRPGSGTQAQDEGKPETSMHGQMRPPPPPGSRPYSQRGRPGTPIPTAPLIADKEGAVAAGVDAQTDITAAQEAAPSSSEAELELVRLRKQVAELEAEKKRRQIMKDAAKTRQSMIDAAMSLQKKIMFDNGGDGGGDDDGDDEGMEDVYFT</sequence>
<dbReference type="EMBL" id="FJUX01000044">
    <property type="protein sequence ID" value="CZT00266.1"/>
    <property type="molecule type" value="Genomic_DNA"/>
</dbReference>
<feature type="compositionally biased region" description="Basic and acidic residues" evidence="2">
    <location>
        <begin position="24"/>
        <end position="37"/>
    </location>
</feature>
<feature type="compositionally biased region" description="Acidic residues" evidence="2">
    <location>
        <begin position="2638"/>
        <end position="2654"/>
    </location>
</feature>
<organism evidence="3 4">
    <name type="scientific">Rhynchosporium agropyri</name>
    <dbReference type="NCBI Taxonomy" id="914238"/>
    <lineage>
        <taxon>Eukaryota</taxon>
        <taxon>Fungi</taxon>
        <taxon>Dikarya</taxon>
        <taxon>Ascomycota</taxon>
        <taxon>Pezizomycotina</taxon>
        <taxon>Leotiomycetes</taxon>
        <taxon>Helotiales</taxon>
        <taxon>Ploettnerulaceae</taxon>
        <taxon>Rhynchosporium</taxon>
    </lineage>
</organism>